<accession>A0A0C9UDW2</accession>
<dbReference type="Proteomes" id="UP000054279">
    <property type="component" value="Unassembled WGS sequence"/>
</dbReference>
<dbReference type="OrthoDB" id="1470350at2759"/>
<organism evidence="12 13">
    <name type="scientific">Sphaerobolus stellatus (strain SS14)</name>
    <dbReference type="NCBI Taxonomy" id="990650"/>
    <lineage>
        <taxon>Eukaryota</taxon>
        <taxon>Fungi</taxon>
        <taxon>Dikarya</taxon>
        <taxon>Basidiomycota</taxon>
        <taxon>Agaricomycotina</taxon>
        <taxon>Agaricomycetes</taxon>
        <taxon>Phallomycetidae</taxon>
        <taxon>Geastrales</taxon>
        <taxon>Sphaerobolaceae</taxon>
        <taxon>Sphaerobolus</taxon>
    </lineage>
</organism>
<dbReference type="SUPFAM" id="SSF48264">
    <property type="entry name" value="Cytochrome P450"/>
    <property type="match status" value="1"/>
</dbReference>
<evidence type="ECO:0000313" key="13">
    <source>
        <dbReference type="Proteomes" id="UP000054279"/>
    </source>
</evidence>
<evidence type="ECO:0000256" key="7">
    <source>
        <dbReference type="ARBA" id="ARBA00023004"/>
    </source>
</evidence>
<keyword evidence="4 9" id="KW-0349">Heme</keyword>
<dbReference type="InterPro" id="IPR002401">
    <property type="entry name" value="Cyt_P450_E_grp-I"/>
</dbReference>
<evidence type="ECO:0000256" key="11">
    <source>
        <dbReference type="SAM" id="Phobius"/>
    </source>
</evidence>
<dbReference type="InterPro" id="IPR036396">
    <property type="entry name" value="Cyt_P450_sf"/>
</dbReference>
<dbReference type="PRINTS" id="PR00385">
    <property type="entry name" value="P450"/>
</dbReference>
<evidence type="ECO:0000256" key="1">
    <source>
        <dbReference type="ARBA" id="ARBA00001971"/>
    </source>
</evidence>
<dbReference type="PRINTS" id="PR00463">
    <property type="entry name" value="EP450I"/>
</dbReference>
<keyword evidence="11" id="KW-0812">Transmembrane</keyword>
<gene>
    <name evidence="12" type="ORF">M422DRAFT_39524</name>
</gene>
<keyword evidence="11" id="KW-0472">Membrane</keyword>
<comment type="similarity">
    <text evidence="3 10">Belongs to the cytochrome P450 family.</text>
</comment>
<dbReference type="GO" id="GO:0020037">
    <property type="term" value="F:heme binding"/>
    <property type="evidence" value="ECO:0007669"/>
    <property type="project" value="InterPro"/>
</dbReference>
<dbReference type="GO" id="GO:0005506">
    <property type="term" value="F:iron ion binding"/>
    <property type="evidence" value="ECO:0007669"/>
    <property type="project" value="InterPro"/>
</dbReference>
<proteinExistence type="inferred from homology"/>
<keyword evidence="5 9" id="KW-0479">Metal-binding</keyword>
<dbReference type="HOGENOM" id="CLU_001570_25_0_1"/>
<dbReference type="Pfam" id="PF00067">
    <property type="entry name" value="p450"/>
    <property type="match status" value="1"/>
</dbReference>
<evidence type="ECO:0000256" key="4">
    <source>
        <dbReference type="ARBA" id="ARBA00022617"/>
    </source>
</evidence>
<dbReference type="Gene3D" id="1.10.630.10">
    <property type="entry name" value="Cytochrome P450"/>
    <property type="match status" value="1"/>
</dbReference>
<dbReference type="GO" id="GO:0016705">
    <property type="term" value="F:oxidoreductase activity, acting on paired donors, with incorporation or reduction of molecular oxygen"/>
    <property type="evidence" value="ECO:0007669"/>
    <property type="project" value="InterPro"/>
</dbReference>
<feature type="transmembrane region" description="Helical" evidence="11">
    <location>
        <begin position="20"/>
        <end position="41"/>
    </location>
</feature>
<dbReference type="InterPro" id="IPR050121">
    <property type="entry name" value="Cytochrome_P450_monoxygenase"/>
</dbReference>
<reference evidence="12 13" key="1">
    <citation type="submission" date="2014-06" db="EMBL/GenBank/DDBJ databases">
        <title>Evolutionary Origins and Diversification of the Mycorrhizal Mutualists.</title>
        <authorList>
            <consortium name="DOE Joint Genome Institute"/>
            <consortium name="Mycorrhizal Genomics Consortium"/>
            <person name="Kohler A."/>
            <person name="Kuo A."/>
            <person name="Nagy L.G."/>
            <person name="Floudas D."/>
            <person name="Copeland A."/>
            <person name="Barry K.W."/>
            <person name="Cichocki N."/>
            <person name="Veneault-Fourrey C."/>
            <person name="LaButti K."/>
            <person name="Lindquist E.A."/>
            <person name="Lipzen A."/>
            <person name="Lundell T."/>
            <person name="Morin E."/>
            <person name="Murat C."/>
            <person name="Riley R."/>
            <person name="Ohm R."/>
            <person name="Sun H."/>
            <person name="Tunlid A."/>
            <person name="Henrissat B."/>
            <person name="Grigoriev I.V."/>
            <person name="Hibbett D.S."/>
            <person name="Martin F."/>
        </authorList>
    </citation>
    <scope>NUCLEOTIDE SEQUENCE [LARGE SCALE GENOMIC DNA]</scope>
    <source>
        <strain evidence="12 13">SS14</strain>
    </source>
</reference>
<comment type="pathway">
    <text evidence="2">Secondary metabolite biosynthesis.</text>
</comment>
<evidence type="ECO:0000256" key="8">
    <source>
        <dbReference type="ARBA" id="ARBA00023033"/>
    </source>
</evidence>
<feature type="binding site" description="axial binding residue" evidence="9">
    <location>
        <position position="474"/>
    </location>
    <ligand>
        <name>heme</name>
        <dbReference type="ChEBI" id="CHEBI:30413"/>
    </ligand>
    <ligandPart>
        <name>Fe</name>
        <dbReference type="ChEBI" id="CHEBI:18248"/>
    </ligandPart>
</feature>
<dbReference type="EMBL" id="KN837617">
    <property type="protein sequence ID" value="KIJ23656.1"/>
    <property type="molecule type" value="Genomic_DNA"/>
</dbReference>
<keyword evidence="13" id="KW-1185">Reference proteome</keyword>
<keyword evidence="8 10" id="KW-0503">Monooxygenase</keyword>
<dbReference type="InterPro" id="IPR017972">
    <property type="entry name" value="Cyt_P450_CS"/>
</dbReference>
<sequence>MFFFSKTLAFISKHKPIMETAVQTTFFAMLAIMLVSVVIFFRSQRSFVSLRRHPGFIRLMDITGTLSNILPRIPLITFGNDWALSGKHQPFKNAGWDVLTFTSFFPVPKTELIVADAVSLKDISTHHFKFPKPIDIYSILGMFGSNIIMTEGEEWKRHRKIAAPAFSERNNRLVWEETSRIVSDMLSTSMWDKKTSVVVEHALDLTLPIALMVIGAAGFGRRISWEEDSDIPPGHTMSFNDAVHEVASKLVIRIATPNWVYPFSHRLLRIQAAFYEFELYMKEMIQDRRDSLDEQHHDLFTVLLEGNENDSLEDRLTDRQLIGDIFIFLFAGHETTAHTLCCALGLLALYQDEQEKLYQQVTSLFPADGSIPSHELMNALTYPLAIFYETLRLFPPVASIPKCASQDTNLRLVKPDGSIGTLPVLKGTVVNLNIFGIHYNPRYWDSPEEFNPSRFLGPYNKDAFFPFSAGSRACLGRRFTENEAVVVLSMLVHKYKIELKDPDAYEGLTMLQRREKLLASKQGLTVTPAKVPLVFRNRV</sequence>
<evidence type="ECO:0008006" key="14">
    <source>
        <dbReference type="Google" id="ProtNLM"/>
    </source>
</evidence>
<dbReference type="GO" id="GO:0004497">
    <property type="term" value="F:monooxygenase activity"/>
    <property type="evidence" value="ECO:0007669"/>
    <property type="project" value="UniProtKB-KW"/>
</dbReference>
<dbReference type="InterPro" id="IPR001128">
    <property type="entry name" value="Cyt_P450"/>
</dbReference>
<keyword evidence="11" id="KW-1133">Transmembrane helix</keyword>
<evidence type="ECO:0000313" key="12">
    <source>
        <dbReference type="EMBL" id="KIJ23656.1"/>
    </source>
</evidence>
<evidence type="ECO:0000256" key="5">
    <source>
        <dbReference type="ARBA" id="ARBA00022723"/>
    </source>
</evidence>
<evidence type="ECO:0000256" key="6">
    <source>
        <dbReference type="ARBA" id="ARBA00023002"/>
    </source>
</evidence>
<evidence type="ECO:0000256" key="2">
    <source>
        <dbReference type="ARBA" id="ARBA00005179"/>
    </source>
</evidence>
<comment type="cofactor">
    <cofactor evidence="1 9">
        <name>heme</name>
        <dbReference type="ChEBI" id="CHEBI:30413"/>
    </cofactor>
</comment>
<keyword evidence="6 10" id="KW-0560">Oxidoreductase</keyword>
<dbReference type="PANTHER" id="PTHR24305">
    <property type="entry name" value="CYTOCHROME P450"/>
    <property type="match status" value="1"/>
</dbReference>
<dbReference type="PANTHER" id="PTHR24305:SF166">
    <property type="entry name" value="CYTOCHROME P450 12A4, MITOCHONDRIAL-RELATED"/>
    <property type="match status" value="1"/>
</dbReference>
<protein>
    <recommendedName>
        <fullName evidence="14">Cytochrome P450</fullName>
    </recommendedName>
</protein>
<keyword evidence="7 9" id="KW-0408">Iron</keyword>
<dbReference type="PROSITE" id="PS00086">
    <property type="entry name" value="CYTOCHROME_P450"/>
    <property type="match status" value="1"/>
</dbReference>
<evidence type="ECO:0000256" key="9">
    <source>
        <dbReference type="PIRSR" id="PIRSR602401-1"/>
    </source>
</evidence>
<dbReference type="AlphaFoldDB" id="A0A0C9UDW2"/>
<name>A0A0C9UDW2_SPHS4</name>
<evidence type="ECO:0000256" key="3">
    <source>
        <dbReference type="ARBA" id="ARBA00010617"/>
    </source>
</evidence>
<evidence type="ECO:0000256" key="10">
    <source>
        <dbReference type="RuleBase" id="RU000461"/>
    </source>
</evidence>